<feature type="domain" description="Peptidase M12A" evidence="3">
    <location>
        <begin position="71"/>
        <end position="273"/>
    </location>
</feature>
<dbReference type="PROSITE" id="PS51257">
    <property type="entry name" value="PROKAR_LIPOPROTEIN"/>
    <property type="match status" value="1"/>
</dbReference>
<keyword evidence="5" id="KW-1185">Reference proteome</keyword>
<feature type="binding site" evidence="1">
    <location>
        <position position="174"/>
    </location>
    <ligand>
        <name>Zn(2+)</name>
        <dbReference type="ChEBI" id="CHEBI:29105"/>
        <note>catalytic</note>
    </ligand>
</feature>
<dbReference type="Pfam" id="PF01400">
    <property type="entry name" value="Astacin"/>
    <property type="match status" value="1"/>
</dbReference>
<dbReference type="GO" id="GO:0004222">
    <property type="term" value="F:metalloendopeptidase activity"/>
    <property type="evidence" value="ECO:0007669"/>
    <property type="project" value="UniProtKB-UniRule"/>
</dbReference>
<dbReference type="PANTHER" id="PTHR10127">
    <property type="entry name" value="DISCOIDIN, CUB, EGF, LAMININ , AND ZINC METALLOPROTEASE DOMAIN CONTAINING"/>
    <property type="match status" value="1"/>
</dbReference>
<keyword evidence="1 2" id="KW-0482">Metalloprotease</keyword>
<evidence type="ECO:0000259" key="3">
    <source>
        <dbReference type="PROSITE" id="PS51864"/>
    </source>
</evidence>
<comment type="caution">
    <text evidence="1">Lacks conserved residue(s) required for the propagation of feature annotation.</text>
</comment>
<evidence type="ECO:0000313" key="5">
    <source>
        <dbReference type="Proteomes" id="UP001153620"/>
    </source>
</evidence>
<dbReference type="InterPro" id="IPR001506">
    <property type="entry name" value="Peptidase_M12A"/>
</dbReference>
<keyword evidence="2" id="KW-0732">Signal</keyword>
<dbReference type="GO" id="GO:0006508">
    <property type="term" value="P:proteolysis"/>
    <property type="evidence" value="ECO:0007669"/>
    <property type="project" value="UniProtKB-KW"/>
</dbReference>
<dbReference type="EMBL" id="OU895877">
    <property type="protein sequence ID" value="CAG9801625.1"/>
    <property type="molecule type" value="Genomic_DNA"/>
</dbReference>
<accession>A0A9N9RNC8</accession>
<dbReference type="Proteomes" id="UP001153620">
    <property type="component" value="Chromosome 1"/>
</dbReference>
<feature type="chain" id="PRO_5040546404" description="Metalloendopeptidase" evidence="2">
    <location>
        <begin position="21"/>
        <end position="301"/>
    </location>
</feature>
<gene>
    <name evidence="4" type="ORF">CHIRRI_LOCUS4548</name>
</gene>
<feature type="binding site" evidence="1">
    <location>
        <position position="170"/>
    </location>
    <ligand>
        <name>Zn(2+)</name>
        <dbReference type="ChEBI" id="CHEBI:29105"/>
        <note>catalytic</note>
    </ligand>
</feature>
<evidence type="ECO:0000313" key="4">
    <source>
        <dbReference type="EMBL" id="CAG9801625.1"/>
    </source>
</evidence>
<dbReference type="OrthoDB" id="291007at2759"/>
<dbReference type="EC" id="3.4.24.-" evidence="2"/>
<comment type="cofactor">
    <cofactor evidence="1 2">
        <name>Zn(2+)</name>
        <dbReference type="ChEBI" id="CHEBI:29105"/>
    </cofactor>
    <text evidence="1 2">Binds 1 zinc ion per subunit.</text>
</comment>
<dbReference type="SUPFAM" id="SSF55486">
    <property type="entry name" value="Metalloproteases ('zincins'), catalytic domain"/>
    <property type="match status" value="1"/>
</dbReference>
<dbReference type="PROSITE" id="PS51864">
    <property type="entry name" value="ASTACIN"/>
    <property type="match status" value="1"/>
</dbReference>
<evidence type="ECO:0000256" key="2">
    <source>
        <dbReference type="RuleBase" id="RU361183"/>
    </source>
</evidence>
<reference evidence="4" key="1">
    <citation type="submission" date="2022-01" db="EMBL/GenBank/DDBJ databases">
        <authorList>
            <person name="King R."/>
        </authorList>
    </citation>
    <scope>NUCLEOTIDE SEQUENCE</scope>
</reference>
<dbReference type="InterPro" id="IPR006026">
    <property type="entry name" value="Peptidase_Metallo"/>
</dbReference>
<evidence type="ECO:0000256" key="1">
    <source>
        <dbReference type="PROSITE-ProRule" id="PRU01211"/>
    </source>
</evidence>
<keyword evidence="1 2" id="KW-0378">Hydrolase</keyword>
<organism evidence="4 5">
    <name type="scientific">Chironomus riparius</name>
    <dbReference type="NCBI Taxonomy" id="315576"/>
    <lineage>
        <taxon>Eukaryota</taxon>
        <taxon>Metazoa</taxon>
        <taxon>Ecdysozoa</taxon>
        <taxon>Arthropoda</taxon>
        <taxon>Hexapoda</taxon>
        <taxon>Insecta</taxon>
        <taxon>Pterygota</taxon>
        <taxon>Neoptera</taxon>
        <taxon>Endopterygota</taxon>
        <taxon>Diptera</taxon>
        <taxon>Nematocera</taxon>
        <taxon>Chironomoidea</taxon>
        <taxon>Chironomidae</taxon>
        <taxon>Chironominae</taxon>
        <taxon>Chironomus</taxon>
    </lineage>
</organism>
<keyword evidence="1 2" id="KW-0645">Protease</keyword>
<feature type="signal peptide" evidence="2">
    <location>
        <begin position="1"/>
        <end position="20"/>
    </location>
</feature>
<dbReference type="SMART" id="SM00235">
    <property type="entry name" value="ZnMc"/>
    <property type="match status" value="1"/>
</dbReference>
<keyword evidence="1 2" id="KW-0862">Zinc</keyword>
<name>A0A9N9RNC8_9DIPT</name>
<dbReference type="InterPro" id="IPR034035">
    <property type="entry name" value="Astacin-like_dom"/>
</dbReference>
<dbReference type="PANTHER" id="PTHR10127:SF814">
    <property type="entry name" value="MEPRIN A SUBUNIT BETA"/>
    <property type="match status" value="1"/>
</dbReference>
<proteinExistence type="predicted"/>
<reference evidence="4" key="2">
    <citation type="submission" date="2022-10" db="EMBL/GenBank/DDBJ databases">
        <authorList>
            <consortium name="ENA_rothamsted_submissions"/>
            <consortium name="culmorum"/>
            <person name="King R."/>
        </authorList>
    </citation>
    <scope>NUCLEOTIDE SEQUENCE</scope>
</reference>
<feature type="binding site" evidence="1">
    <location>
        <position position="180"/>
    </location>
    <ligand>
        <name>Zn(2+)</name>
        <dbReference type="ChEBI" id="CHEBI:29105"/>
        <note>catalytic</note>
    </ligand>
</feature>
<sequence length="301" mass="34568">MVKKSLIICAAFVAISCVYSFPQPNSPENINRLNNLGANDLAEELSGQFEGDMVLSPEEIDELLSERGGRTGLIDERFRWTDNIVPYYVNRSHFTTVQYNYITLGVQKIMDATCIKLVPYDVNVHTNYVYITGENSGCWSFVGMRGNRQQLNLQPFDPEVGCFRLYTIVHEFIHALGFYHMQSATERDHYVRIIWENIQSGTEGNFNKYEADRISQYGVEYDYGSVMHYSATAFSINGEDTIVPTRDLQGETMGQRLRMSDKDIARLNNKYCPASRERITVSQLFKRINKAMNNLFSTIFN</sequence>
<dbReference type="CDD" id="cd04280">
    <property type="entry name" value="ZnMc_astacin_like"/>
    <property type="match status" value="1"/>
</dbReference>
<dbReference type="PRINTS" id="PR00480">
    <property type="entry name" value="ASTACIN"/>
</dbReference>
<dbReference type="GO" id="GO:0008270">
    <property type="term" value="F:zinc ion binding"/>
    <property type="evidence" value="ECO:0007669"/>
    <property type="project" value="UniProtKB-UniRule"/>
</dbReference>
<feature type="active site" evidence="1">
    <location>
        <position position="171"/>
    </location>
</feature>
<dbReference type="AlphaFoldDB" id="A0A9N9RNC8"/>
<dbReference type="Gene3D" id="3.40.390.10">
    <property type="entry name" value="Collagenase (Catalytic Domain)"/>
    <property type="match status" value="1"/>
</dbReference>
<keyword evidence="1 2" id="KW-0479">Metal-binding</keyword>
<protein>
    <recommendedName>
        <fullName evidence="2">Metalloendopeptidase</fullName>
        <ecNumber evidence="2">3.4.24.-</ecNumber>
    </recommendedName>
</protein>
<dbReference type="InterPro" id="IPR024079">
    <property type="entry name" value="MetalloPept_cat_dom_sf"/>
</dbReference>